<feature type="transmembrane region" description="Helical" evidence="6">
    <location>
        <begin position="79"/>
        <end position="105"/>
    </location>
</feature>
<evidence type="ECO:0000256" key="3">
    <source>
        <dbReference type="ARBA" id="ARBA00022989"/>
    </source>
</evidence>
<dbReference type="AlphaFoldDB" id="A0A8H5C7C3"/>
<dbReference type="Pfam" id="PF13520">
    <property type="entry name" value="AA_permease_2"/>
    <property type="match status" value="1"/>
</dbReference>
<sequence length="534" mass="58659">MTAEYERITDTGETSRLQSSRATDYGSTDVDNGGEAFDNVPKAKRTLGLLSAAFLIFNRVIGTGIYATPSNILRSSGSVGVALVMWILGALIAACGTVVYMELGTCLPRSGGEKNYLEFIYRKPQFLATCVYTVYGLISGMAAANSVVFSEYLLHSLSIEPTFYHTRMTALGCLTFILVMHGTWLAPWGLRLQNTLGAGKLIILLSIGLCGLLSLVGMPGFEIKDGFEVPDNFSWDKLWEGSRGKGANAFVSGLYNVMWSFIGYSNANYALSEIRDPVRTIKKAAPLAMGAVTAVYLFINVAYFAVVSKNDILNSKRIVAALFFRNLFGPETEKVLSAFIALSTLGNLLAGQFSQGRVIQELGREGVVPFAPFFASNKPFGAPFPGLLTQYLVSCTFLLLVPPGDAYLFLISLSSYCLTIINSLVSLGLLLLYTQTFRSWDWKPPFRAPKALIVAFCISNVFLLIVPFIPPVPGSRTYSQLPYWAHPVGGFGVSLFGIAYWYIWSIWLPRKRGYVLEREVVVMDDGVTKTTFRK</sequence>
<proteinExistence type="predicted"/>
<keyword evidence="4 6" id="KW-0472">Membrane</keyword>
<evidence type="ECO:0000256" key="2">
    <source>
        <dbReference type="ARBA" id="ARBA00022692"/>
    </source>
</evidence>
<organism evidence="7 8">
    <name type="scientific">Ephemerocybe angulata</name>
    <dbReference type="NCBI Taxonomy" id="980116"/>
    <lineage>
        <taxon>Eukaryota</taxon>
        <taxon>Fungi</taxon>
        <taxon>Dikarya</taxon>
        <taxon>Basidiomycota</taxon>
        <taxon>Agaricomycotina</taxon>
        <taxon>Agaricomycetes</taxon>
        <taxon>Agaricomycetidae</taxon>
        <taxon>Agaricales</taxon>
        <taxon>Agaricineae</taxon>
        <taxon>Psathyrellaceae</taxon>
        <taxon>Ephemerocybe</taxon>
    </lineage>
</organism>
<keyword evidence="2 6" id="KW-0812">Transmembrane</keyword>
<feature type="transmembrane region" description="Helical" evidence="6">
    <location>
        <begin position="285"/>
        <end position="306"/>
    </location>
</feature>
<comment type="caution">
    <text evidence="7">The sequence shown here is derived from an EMBL/GenBank/DDBJ whole genome shotgun (WGS) entry which is preliminary data.</text>
</comment>
<dbReference type="GO" id="GO:0015179">
    <property type="term" value="F:L-amino acid transmembrane transporter activity"/>
    <property type="evidence" value="ECO:0007669"/>
    <property type="project" value="TreeGrafter"/>
</dbReference>
<dbReference type="OrthoDB" id="5982228at2759"/>
<dbReference type="EMBL" id="JAACJK010000058">
    <property type="protein sequence ID" value="KAF5336486.1"/>
    <property type="molecule type" value="Genomic_DNA"/>
</dbReference>
<feature type="transmembrane region" description="Helical" evidence="6">
    <location>
        <begin position="47"/>
        <end position="67"/>
    </location>
</feature>
<evidence type="ECO:0000256" key="4">
    <source>
        <dbReference type="ARBA" id="ARBA00023136"/>
    </source>
</evidence>
<reference evidence="7 8" key="1">
    <citation type="journal article" date="2020" name="ISME J.">
        <title>Uncovering the hidden diversity of litter-decomposition mechanisms in mushroom-forming fungi.</title>
        <authorList>
            <person name="Floudas D."/>
            <person name="Bentzer J."/>
            <person name="Ahren D."/>
            <person name="Johansson T."/>
            <person name="Persson P."/>
            <person name="Tunlid A."/>
        </authorList>
    </citation>
    <scope>NUCLEOTIDE SEQUENCE [LARGE SCALE GENOMIC DNA]</scope>
    <source>
        <strain evidence="7 8">CBS 175.51</strain>
    </source>
</reference>
<feature type="region of interest" description="Disordered" evidence="5">
    <location>
        <begin position="1"/>
        <end position="28"/>
    </location>
</feature>
<dbReference type="InterPro" id="IPR050598">
    <property type="entry name" value="AminoAcid_Transporter"/>
</dbReference>
<evidence type="ECO:0000256" key="6">
    <source>
        <dbReference type="SAM" id="Phobius"/>
    </source>
</evidence>
<feature type="transmembrane region" description="Helical" evidence="6">
    <location>
        <begin position="407"/>
        <end position="431"/>
    </location>
</feature>
<protein>
    <submittedName>
        <fullName evidence="7">Uncharacterized protein</fullName>
    </submittedName>
</protein>
<feature type="transmembrane region" description="Helical" evidence="6">
    <location>
        <begin position="481"/>
        <end position="503"/>
    </location>
</feature>
<keyword evidence="8" id="KW-1185">Reference proteome</keyword>
<feature type="transmembrane region" description="Helical" evidence="6">
    <location>
        <begin position="246"/>
        <end position="264"/>
    </location>
</feature>
<dbReference type="GO" id="GO:0016020">
    <property type="term" value="C:membrane"/>
    <property type="evidence" value="ECO:0007669"/>
    <property type="project" value="UniProtKB-SubCell"/>
</dbReference>
<comment type="subcellular location">
    <subcellularLocation>
        <location evidence="1">Membrane</location>
        <topology evidence="1">Multi-pass membrane protein</topology>
    </subcellularLocation>
</comment>
<feature type="transmembrane region" description="Helical" evidence="6">
    <location>
        <begin position="202"/>
        <end position="221"/>
    </location>
</feature>
<dbReference type="PANTHER" id="PTHR11785:SF498">
    <property type="entry name" value="HIGH-AFFINITY METHIONINE PERMEASE"/>
    <property type="match status" value="1"/>
</dbReference>
<dbReference type="Gene3D" id="1.20.1740.10">
    <property type="entry name" value="Amino acid/polyamine transporter I"/>
    <property type="match status" value="1"/>
</dbReference>
<feature type="compositionally biased region" description="Basic and acidic residues" evidence="5">
    <location>
        <begin position="1"/>
        <end position="10"/>
    </location>
</feature>
<evidence type="ECO:0000313" key="7">
    <source>
        <dbReference type="EMBL" id="KAF5336486.1"/>
    </source>
</evidence>
<feature type="transmembrane region" description="Helical" evidence="6">
    <location>
        <begin position="126"/>
        <end position="148"/>
    </location>
</feature>
<keyword evidence="3 6" id="KW-1133">Transmembrane helix</keyword>
<dbReference type="PANTHER" id="PTHR11785">
    <property type="entry name" value="AMINO ACID TRANSPORTER"/>
    <property type="match status" value="1"/>
</dbReference>
<name>A0A8H5C7C3_9AGAR</name>
<dbReference type="PIRSF" id="PIRSF006060">
    <property type="entry name" value="AA_transporter"/>
    <property type="match status" value="1"/>
</dbReference>
<feature type="transmembrane region" description="Helical" evidence="6">
    <location>
        <begin position="451"/>
        <end position="469"/>
    </location>
</feature>
<gene>
    <name evidence="7" type="ORF">D9611_006685</name>
</gene>
<feature type="compositionally biased region" description="Polar residues" evidence="5">
    <location>
        <begin position="11"/>
        <end position="28"/>
    </location>
</feature>
<evidence type="ECO:0000256" key="5">
    <source>
        <dbReference type="SAM" id="MobiDB-lite"/>
    </source>
</evidence>
<dbReference type="Proteomes" id="UP000541558">
    <property type="component" value="Unassembled WGS sequence"/>
</dbReference>
<evidence type="ECO:0000313" key="8">
    <source>
        <dbReference type="Proteomes" id="UP000541558"/>
    </source>
</evidence>
<evidence type="ECO:0000256" key="1">
    <source>
        <dbReference type="ARBA" id="ARBA00004141"/>
    </source>
</evidence>
<dbReference type="InterPro" id="IPR002293">
    <property type="entry name" value="AA/rel_permease1"/>
</dbReference>
<accession>A0A8H5C7C3</accession>
<feature type="transmembrane region" description="Helical" evidence="6">
    <location>
        <begin position="168"/>
        <end position="190"/>
    </location>
</feature>